<organism evidence="2 3">
    <name type="scientific">Dietzia aerolata</name>
    <dbReference type="NCBI Taxonomy" id="595984"/>
    <lineage>
        <taxon>Bacteria</taxon>
        <taxon>Bacillati</taxon>
        <taxon>Actinomycetota</taxon>
        <taxon>Actinomycetes</taxon>
        <taxon>Mycobacteriales</taxon>
        <taxon>Dietziaceae</taxon>
        <taxon>Dietzia</taxon>
    </lineage>
</organism>
<evidence type="ECO:0000256" key="1">
    <source>
        <dbReference type="SAM" id="MobiDB-lite"/>
    </source>
</evidence>
<comment type="caution">
    <text evidence="2">The sequence shown here is derived from an EMBL/GenBank/DDBJ whole genome shotgun (WGS) entry which is preliminary data.</text>
</comment>
<feature type="region of interest" description="Disordered" evidence="1">
    <location>
        <begin position="1"/>
        <end position="29"/>
    </location>
</feature>
<sequence length="54" mass="5135">MTCFAGASGVTVRTGWGEPADPDADASAPDGNAVAVVAEVAEVAVVVTAGDSGD</sequence>
<name>A0ABV5JQP4_9ACTN</name>
<keyword evidence="3" id="KW-1185">Reference proteome</keyword>
<proteinExistence type="predicted"/>
<evidence type="ECO:0000313" key="3">
    <source>
        <dbReference type="Proteomes" id="UP001589700"/>
    </source>
</evidence>
<dbReference type="EMBL" id="JBHMDY010000004">
    <property type="protein sequence ID" value="MFB9260106.1"/>
    <property type="molecule type" value="Genomic_DNA"/>
</dbReference>
<protein>
    <submittedName>
        <fullName evidence="2">Uncharacterized protein</fullName>
    </submittedName>
</protein>
<accession>A0ABV5JQP4</accession>
<evidence type="ECO:0000313" key="2">
    <source>
        <dbReference type="EMBL" id="MFB9260106.1"/>
    </source>
</evidence>
<reference evidence="2 3" key="1">
    <citation type="submission" date="2024-09" db="EMBL/GenBank/DDBJ databases">
        <authorList>
            <person name="Sun Q."/>
            <person name="Mori K."/>
        </authorList>
    </citation>
    <scope>NUCLEOTIDE SEQUENCE [LARGE SCALE GENOMIC DNA]</scope>
    <source>
        <strain evidence="2 3">CCM 7659</strain>
    </source>
</reference>
<gene>
    <name evidence="2" type="ORF">ACFFVD_09855</name>
</gene>
<dbReference type="RefSeq" id="WP_182631040.1">
    <property type="nucleotide sequence ID" value="NZ_JAALDM010000023.1"/>
</dbReference>
<dbReference type="Proteomes" id="UP001589700">
    <property type="component" value="Unassembled WGS sequence"/>
</dbReference>